<organism evidence="2 3">
    <name type="scientific">Paucimonas lemoignei</name>
    <name type="common">Pseudomonas lemoignei</name>
    <dbReference type="NCBI Taxonomy" id="29443"/>
    <lineage>
        <taxon>Bacteria</taxon>
        <taxon>Pseudomonadati</taxon>
        <taxon>Pseudomonadota</taxon>
        <taxon>Betaproteobacteria</taxon>
        <taxon>Burkholderiales</taxon>
        <taxon>Burkholderiaceae</taxon>
        <taxon>Paucimonas</taxon>
    </lineage>
</organism>
<comment type="caution">
    <text evidence="2">The sequence shown here is derived from an EMBL/GenBank/DDBJ whole genome shotgun (WGS) entry which is preliminary data.</text>
</comment>
<keyword evidence="3" id="KW-1185">Reference proteome</keyword>
<feature type="domain" description="Tli3-like" evidence="1">
    <location>
        <begin position="44"/>
        <end position="174"/>
    </location>
</feature>
<reference evidence="2 3" key="1">
    <citation type="submission" date="2019-03" db="EMBL/GenBank/DDBJ databases">
        <title>Genomic Encyclopedia of Type Strains, Phase IV (KMG-IV): sequencing the most valuable type-strain genomes for metagenomic binning, comparative biology and taxonomic classification.</title>
        <authorList>
            <person name="Goeker M."/>
        </authorList>
    </citation>
    <scope>NUCLEOTIDE SEQUENCE [LARGE SCALE GENOMIC DNA]</scope>
    <source>
        <strain evidence="2 3">DSM 7445</strain>
    </source>
</reference>
<sequence length="227" mass="25296">MKSQIIFATTAITLFFLLGCQIPGTMIATSIGAMPGEQHVPKDYPTPPQRVYSIDENRFFTFEKYESCIGNGRVFYNDTKQNIRTEITDFALGGYAGKFHHASSTDKLIVFPKAPAPNEGTCRKSCSLMIYYSTDGGRTFKNFHPWSLSGTYRKAHEETKAMAVTVAEKELFVTDGIQTSSWKFESAREPDFRRVQSGPSGIPIVPTPSGQDHITCNNSIRAKKEAE</sequence>
<dbReference type="PROSITE" id="PS51257">
    <property type="entry name" value="PROKAR_LIPOPROTEIN"/>
    <property type="match status" value="1"/>
</dbReference>
<name>A0A4R3HTZ1_PAULE</name>
<evidence type="ECO:0000313" key="2">
    <source>
        <dbReference type="EMBL" id="TCS36676.1"/>
    </source>
</evidence>
<dbReference type="Pfam" id="PF24316">
    <property type="entry name" value="Tli3"/>
    <property type="match status" value="1"/>
</dbReference>
<dbReference type="OrthoDB" id="8963548at2"/>
<dbReference type="EMBL" id="SLZQ01000006">
    <property type="protein sequence ID" value="TCS36676.1"/>
    <property type="molecule type" value="Genomic_DNA"/>
</dbReference>
<accession>A0A4R3HTZ1</accession>
<evidence type="ECO:0000313" key="3">
    <source>
        <dbReference type="Proteomes" id="UP000295382"/>
    </source>
</evidence>
<gene>
    <name evidence="2" type="ORF">EDC30_106219</name>
</gene>
<dbReference type="Proteomes" id="UP000295382">
    <property type="component" value="Unassembled WGS sequence"/>
</dbReference>
<dbReference type="InterPro" id="IPR057562">
    <property type="entry name" value="Tli3-like_dom"/>
</dbReference>
<evidence type="ECO:0000259" key="1">
    <source>
        <dbReference type="Pfam" id="PF24316"/>
    </source>
</evidence>
<dbReference type="RefSeq" id="WP_132259013.1">
    <property type="nucleotide sequence ID" value="NZ_SLZQ01000006.1"/>
</dbReference>
<dbReference type="AlphaFoldDB" id="A0A4R3HTZ1"/>
<proteinExistence type="predicted"/>
<protein>
    <recommendedName>
        <fullName evidence="1">Tli3-like domain-containing protein</fullName>
    </recommendedName>
</protein>